<dbReference type="EMBL" id="JAIWYP010000007">
    <property type="protein sequence ID" value="KAH3795174.1"/>
    <property type="molecule type" value="Genomic_DNA"/>
</dbReference>
<name>A0A9D4FA47_DREPO</name>
<evidence type="ECO:0000313" key="1">
    <source>
        <dbReference type="EMBL" id="KAH3795174.1"/>
    </source>
</evidence>
<organism evidence="1 2">
    <name type="scientific">Dreissena polymorpha</name>
    <name type="common">Zebra mussel</name>
    <name type="synonym">Mytilus polymorpha</name>
    <dbReference type="NCBI Taxonomy" id="45954"/>
    <lineage>
        <taxon>Eukaryota</taxon>
        <taxon>Metazoa</taxon>
        <taxon>Spiralia</taxon>
        <taxon>Lophotrochozoa</taxon>
        <taxon>Mollusca</taxon>
        <taxon>Bivalvia</taxon>
        <taxon>Autobranchia</taxon>
        <taxon>Heteroconchia</taxon>
        <taxon>Euheterodonta</taxon>
        <taxon>Imparidentia</taxon>
        <taxon>Neoheterodontei</taxon>
        <taxon>Myida</taxon>
        <taxon>Dreissenoidea</taxon>
        <taxon>Dreissenidae</taxon>
        <taxon>Dreissena</taxon>
    </lineage>
</organism>
<proteinExistence type="predicted"/>
<comment type="caution">
    <text evidence="1">The sequence shown here is derived from an EMBL/GenBank/DDBJ whole genome shotgun (WGS) entry which is preliminary data.</text>
</comment>
<dbReference type="AlphaFoldDB" id="A0A9D4FA47"/>
<reference evidence="1" key="1">
    <citation type="journal article" date="2019" name="bioRxiv">
        <title>The Genome of the Zebra Mussel, Dreissena polymorpha: A Resource for Invasive Species Research.</title>
        <authorList>
            <person name="McCartney M.A."/>
            <person name="Auch B."/>
            <person name="Kono T."/>
            <person name="Mallez S."/>
            <person name="Zhang Y."/>
            <person name="Obille A."/>
            <person name="Becker A."/>
            <person name="Abrahante J.E."/>
            <person name="Garbe J."/>
            <person name="Badalamenti J.P."/>
            <person name="Herman A."/>
            <person name="Mangelson H."/>
            <person name="Liachko I."/>
            <person name="Sullivan S."/>
            <person name="Sone E.D."/>
            <person name="Koren S."/>
            <person name="Silverstein K.A.T."/>
            <person name="Beckman K.B."/>
            <person name="Gohl D.M."/>
        </authorList>
    </citation>
    <scope>NUCLEOTIDE SEQUENCE</scope>
    <source>
        <strain evidence="1">Duluth1</strain>
        <tissue evidence="1">Whole animal</tissue>
    </source>
</reference>
<reference evidence="1" key="2">
    <citation type="submission" date="2020-11" db="EMBL/GenBank/DDBJ databases">
        <authorList>
            <person name="McCartney M.A."/>
            <person name="Auch B."/>
            <person name="Kono T."/>
            <person name="Mallez S."/>
            <person name="Becker A."/>
            <person name="Gohl D.M."/>
            <person name="Silverstein K.A.T."/>
            <person name="Koren S."/>
            <person name="Bechman K.B."/>
            <person name="Herman A."/>
            <person name="Abrahante J.E."/>
            <person name="Garbe J."/>
        </authorList>
    </citation>
    <scope>NUCLEOTIDE SEQUENCE</scope>
    <source>
        <strain evidence="1">Duluth1</strain>
        <tissue evidence="1">Whole animal</tissue>
    </source>
</reference>
<dbReference type="Proteomes" id="UP000828390">
    <property type="component" value="Unassembled WGS sequence"/>
</dbReference>
<gene>
    <name evidence="1" type="ORF">DPMN_148722</name>
</gene>
<accession>A0A9D4FA47</accession>
<keyword evidence="2" id="KW-1185">Reference proteome</keyword>
<protein>
    <submittedName>
        <fullName evidence="1">Uncharacterized protein</fullName>
    </submittedName>
</protein>
<sequence length="62" mass="6770">MVQLGATPQAVISEERLVCETQFVFDVVDAPRVPGQTEAPCVRPKFADTKLIDNGDGHEMVI</sequence>
<evidence type="ECO:0000313" key="2">
    <source>
        <dbReference type="Proteomes" id="UP000828390"/>
    </source>
</evidence>